<evidence type="ECO:0000313" key="3">
    <source>
        <dbReference type="Proteomes" id="UP001589833"/>
    </source>
</evidence>
<dbReference type="EMBL" id="JBHLTR010000054">
    <property type="protein sequence ID" value="MFC0561248.1"/>
    <property type="molecule type" value="Genomic_DNA"/>
</dbReference>
<dbReference type="InterPro" id="IPR007047">
    <property type="entry name" value="Flp_Fap"/>
</dbReference>
<keyword evidence="1" id="KW-0472">Membrane</keyword>
<dbReference type="PROSITE" id="PS51257">
    <property type="entry name" value="PROKAR_LIPOPROTEIN"/>
    <property type="match status" value="1"/>
</dbReference>
<sequence>MTKLKEKALQFLKEEEGQSLSEYGLIIGIIAVACITVLVALKDKLVETFTKIKDAL</sequence>
<feature type="transmembrane region" description="Helical" evidence="1">
    <location>
        <begin position="20"/>
        <end position="41"/>
    </location>
</feature>
<dbReference type="Proteomes" id="UP001589833">
    <property type="component" value="Unassembled WGS sequence"/>
</dbReference>
<keyword evidence="1" id="KW-0812">Transmembrane</keyword>
<gene>
    <name evidence="2" type="ORF">ACFFH4_20080</name>
</gene>
<evidence type="ECO:0000313" key="2">
    <source>
        <dbReference type="EMBL" id="MFC0561248.1"/>
    </source>
</evidence>
<reference evidence="2 3" key="1">
    <citation type="submission" date="2024-09" db="EMBL/GenBank/DDBJ databases">
        <authorList>
            <person name="Sun Q."/>
            <person name="Mori K."/>
        </authorList>
    </citation>
    <scope>NUCLEOTIDE SEQUENCE [LARGE SCALE GENOMIC DNA]</scope>
    <source>
        <strain evidence="2 3">NCAIM B.02301</strain>
    </source>
</reference>
<dbReference type="Pfam" id="PF04964">
    <property type="entry name" value="Flp_Fap"/>
    <property type="match status" value="1"/>
</dbReference>
<keyword evidence="3" id="KW-1185">Reference proteome</keyword>
<accession>A0ABV6NMB4</accession>
<evidence type="ECO:0000256" key="1">
    <source>
        <dbReference type="SAM" id="Phobius"/>
    </source>
</evidence>
<dbReference type="RefSeq" id="WP_273842714.1">
    <property type="nucleotide sequence ID" value="NZ_JAQQWT010000005.1"/>
</dbReference>
<keyword evidence="1" id="KW-1133">Transmembrane helix</keyword>
<name>A0ABV6NMB4_9BACI</name>
<protein>
    <submittedName>
        <fullName evidence="2">Flp family type IVb pilin</fullName>
    </submittedName>
</protein>
<organism evidence="2 3">
    <name type="scientific">Halalkalibacter alkalisediminis</name>
    <dbReference type="NCBI Taxonomy" id="935616"/>
    <lineage>
        <taxon>Bacteria</taxon>
        <taxon>Bacillati</taxon>
        <taxon>Bacillota</taxon>
        <taxon>Bacilli</taxon>
        <taxon>Bacillales</taxon>
        <taxon>Bacillaceae</taxon>
        <taxon>Halalkalibacter</taxon>
    </lineage>
</organism>
<proteinExistence type="predicted"/>
<comment type="caution">
    <text evidence="2">The sequence shown here is derived from an EMBL/GenBank/DDBJ whole genome shotgun (WGS) entry which is preliminary data.</text>
</comment>